<dbReference type="CDD" id="cd01097">
    <property type="entry name" value="Tetrahydromethanopterin_reductase"/>
    <property type="match status" value="1"/>
</dbReference>
<dbReference type="EMBL" id="BMLM01000001">
    <property type="protein sequence ID" value="GGN82308.1"/>
    <property type="molecule type" value="Genomic_DNA"/>
</dbReference>
<dbReference type="InterPro" id="IPR036661">
    <property type="entry name" value="Luciferase-like_sf"/>
</dbReference>
<dbReference type="Gene3D" id="3.30.43.10">
    <property type="entry name" value="Uridine Diphospho-n-acetylenolpyruvylglucosamine Reductase, domain 2"/>
    <property type="match status" value="1"/>
</dbReference>
<keyword evidence="3" id="KW-0285">Flavoprotein</keyword>
<gene>
    <name evidence="7" type="ORF">GCM10010968_11970</name>
</gene>
<sequence length="738" mass="77180">MDYGHPLQLGTFITPSAAHPDRVVALAQASEAAGYELVTFQDHPYQPSFLDTWTLLSFVAAKTDRVLLSPNVLNLPLRPAPVTARAAASLDLLSGGRLELGLGAGGFWDAIEAMGGRRLTPGQSVDALREGIGVIRELWDTDVRGGVRGGEHYPLAGAKRGPAPAHRIPIHVGAYKPRMLRLTGELGDGWLPSLPYLQPGDLADGNRRIDEAAARAGRDPCEIRRLLNIRGDEPLEQLVRLALDDGVSTFIVMADDEGAIHRFAEGTGAALREAVTAARAATGTQAPGRGARALAARREGIAYDALPESLRDRAVEPGDFGYAAVRSTAMRGGSPGLVLRPRTIAEVVDAVGVARAHPEVPLGIRSGGHGVSGRSTNDGGIVIDVGALDGIEVLDERERIVRLGPGATWTRVAAALAPRGWAISSGDHGGVGVGGLATAGGIGLLGRAHGLTIDSLVAAEVVLADGSVVRTTEDERPELLWAIRGAGANVGVVVAFELRAAEVGQVGHAQLAIEIDDVSAFVEGFGTTMEATPRDTTLFAVLSPGRGSAHAVAHLYGVVESDDPDTIVDRLQPFAALGPLVGQRVALASYADVMASPGDRAPAVGEPQFRSGLVRTLDAGFADRAAALVDSGASPWFQLRAMGGATEDVPAGATAFAHRDARWSVTAIGTSAAFDALWGELEERMEGLYLSFEQRTDPHLLERAFPPATLARLRAIKAEVDPTGLFRDNFAVGAAKAA</sequence>
<dbReference type="Pfam" id="PF00296">
    <property type="entry name" value="Bac_luciferase"/>
    <property type="match status" value="1"/>
</dbReference>
<dbReference type="Pfam" id="PF01565">
    <property type="entry name" value="FAD_binding_4"/>
    <property type="match status" value="1"/>
</dbReference>
<comment type="caution">
    <text evidence="7">The sequence shown here is derived from an EMBL/GenBank/DDBJ whole genome shotgun (WGS) entry which is preliminary data.</text>
</comment>
<accession>A0ABQ2KG49</accession>
<dbReference type="Gene3D" id="3.40.462.20">
    <property type="match status" value="1"/>
</dbReference>
<dbReference type="InterPro" id="IPR006093">
    <property type="entry name" value="Oxy_OxRdtase_FAD_BS"/>
</dbReference>
<evidence type="ECO:0000313" key="7">
    <source>
        <dbReference type="EMBL" id="GGN82308.1"/>
    </source>
</evidence>
<reference evidence="8" key="1">
    <citation type="journal article" date="2019" name="Int. J. Syst. Evol. Microbiol.">
        <title>The Global Catalogue of Microorganisms (GCM) 10K type strain sequencing project: providing services to taxonomists for standard genome sequencing and annotation.</title>
        <authorList>
            <consortium name="The Broad Institute Genomics Platform"/>
            <consortium name="The Broad Institute Genome Sequencing Center for Infectious Disease"/>
            <person name="Wu L."/>
            <person name="Ma J."/>
        </authorList>
    </citation>
    <scope>NUCLEOTIDE SEQUENCE [LARGE SCALE GENOMIC DNA]</scope>
    <source>
        <strain evidence="8">CGMCC 1.6960</strain>
    </source>
</reference>
<evidence type="ECO:0000256" key="5">
    <source>
        <dbReference type="ARBA" id="ARBA00023002"/>
    </source>
</evidence>
<dbReference type="InterPro" id="IPR016169">
    <property type="entry name" value="FAD-bd_PCMH_sub2"/>
</dbReference>
<dbReference type="SUPFAM" id="SSF51679">
    <property type="entry name" value="Bacterial luciferase-like"/>
    <property type="match status" value="1"/>
</dbReference>
<proteinExistence type="inferred from homology"/>
<comment type="cofactor">
    <cofactor evidence="1">
        <name>FAD</name>
        <dbReference type="ChEBI" id="CHEBI:57692"/>
    </cofactor>
</comment>
<dbReference type="InterPro" id="IPR016167">
    <property type="entry name" value="FAD-bd_PCMH_sub1"/>
</dbReference>
<protein>
    <recommendedName>
        <fullName evidence="6">FAD-binding PCMH-type domain-containing protein</fullName>
    </recommendedName>
</protein>
<evidence type="ECO:0000313" key="8">
    <source>
        <dbReference type="Proteomes" id="UP000626982"/>
    </source>
</evidence>
<name>A0ABQ2KG49_9MICO</name>
<dbReference type="SUPFAM" id="SSF56176">
    <property type="entry name" value="FAD-binding/transporter-associated domain-like"/>
    <property type="match status" value="1"/>
</dbReference>
<organism evidence="7 8">
    <name type="scientific">Agrococcus terreus</name>
    <dbReference type="NCBI Taxonomy" id="574649"/>
    <lineage>
        <taxon>Bacteria</taxon>
        <taxon>Bacillati</taxon>
        <taxon>Actinomycetota</taxon>
        <taxon>Actinomycetes</taxon>
        <taxon>Micrococcales</taxon>
        <taxon>Microbacteriaceae</taxon>
        <taxon>Agrococcus</taxon>
    </lineage>
</organism>
<dbReference type="PROSITE" id="PS00862">
    <property type="entry name" value="OX2_COVAL_FAD"/>
    <property type="match status" value="1"/>
</dbReference>
<keyword evidence="4" id="KW-0274">FAD</keyword>
<dbReference type="InterPro" id="IPR036318">
    <property type="entry name" value="FAD-bd_PCMH-like_sf"/>
</dbReference>
<evidence type="ECO:0000256" key="1">
    <source>
        <dbReference type="ARBA" id="ARBA00001974"/>
    </source>
</evidence>
<keyword evidence="5" id="KW-0560">Oxidoreductase</keyword>
<dbReference type="Gene3D" id="3.20.20.30">
    <property type="entry name" value="Luciferase-like domain"/>
    <property type="match status" value="1"/>
</dbReference>
<keyword evidence="8" id="KW-1185">Reference proteome</keyword>
<evidence type="ECO:0000256" key="3">
    <source>
        <dbReference type="ARBA" id="ARBA00022630"/>
    </source>
</evidence>
<dbReference type="PANTHER" id="PTHR42973">
    <property type="entry name" value="BINDING OXIDOREDUCTASE, PUTATIVE (AFU_ORTHOLOGUE AFUA_1G17690)-RELATED"/>
    <property type="match status" value="1"/>
</dbReference>
<dbReference type="InterPro" id="IPR050416">
    <property type="entry name" value="FAD-linked_Oxidoreductase"/>
</dbReference>
<dbReference type="InterPro" id="IPR011251">
    <property type="entry name" value="Luciferase-like_dom"/>
</dbReference>
<dbReference type="InterPro" id="IPR006094">
    <property type="entry name" value="Oxid_FAD_bind_N"/>
</dbReference>
<dbReference type="RefSeq" id="WP_188717065.1">
    <property type="nucleotide sequence ID" value="NZ_BAABBD010000002.1"/>
</dbReference>
<evidence type="ECO:0000256" key="2">
    <source>
        <dbReference type="ARBA" id="ARBA00005466"/>
    </source>
</evidence>
<comment type="similarity">
    <text evidence="2">Belongs to the oxygen-dependent FAD-linked oxidoreductase family.</text>
</comment>
<dbReference type="Proteomes" id="UP000626982">
    <property type="component" value="Unassembled WGS sequence"/>
</dbReference>
<dbReference type="PANTHER" id="PTHR42973:SF39">
    <property type="entry name" value="FAD-BINDING PCMH-TYPE DOMAIN-CONTAINING PROTEIN"/>
    <property type="match status" value="1"/>
</dbReference>
<dbReference type="PROSITE" id="PS51387">
    <property type="entry name" value="FAD_PCMH"/>
    <property type="match status" value="1"/>
</dbReference>
<feature type="domain" description="FAD-binding PCMH-type" evidence="6">
    <location>
        <begin position="330"/>
        <end position="503"/>
    </location>
</feature>
<dbReference type="Gene3D" id="3.30.465.10">
    <property type="match status" value="1"/>
</dbReference>
<evidence type="ECO:0000256" key="4">
    <source>
        <dbReference type="ARBA" id="ARBA00022827"/>
    </source>
</evidence>
<dbReference type="InterPro" id="IPR016166">
    <property type="entry name" value="FAD-bd_PCMH"/>
</dbReference>
<evidence type="ECO:0000259" key="6">
    <source>
        <dbReference type="PROSITE" id="PS51387"/>
    </source>
</evidence>